<keyword evidence="4" id="KW-1185">Reference proteome</keyword>
<feature type="region of interest" description="Disordered" evidence="1">
    <location>
        <begin position="92"/>
        <end position="135"/>
    </location>
</feature>
<sequence>MKGDWGGVDALSRDPPSIRGKVTRRTCYAEKEEQAAKEIAPPPPKEFAAVEPTTEAGWGNEVDTVGAATENWADDVAPAAAAAAIPPVAATPAASFGTTGDWATQVQDDWSATNAPAPAQPAAQNWGGSAADKWT</sequence>
<comment type="caution">
    <text evidence="3">The sequence shown here is derived from an EMBL/GenBank/DDBJ whole genome shotgun (WGS) entry which is preliminary data.</text>
</comment>
<dbReference type="InterPro" id="IPR032281">
    <property type="entry name" value="Ribosomal_uS2_C"/>
</dbReference>
<reference evidence="3" key="2">
    <citation type="submission" date="2023-03" db="EMBL/GenBank/DDBJ databases">
        <authorList>
            <person name="Inwood S.N."/>
            <person name="Skelly J.G."/>
            <person name="Guhlin J."/>
            <person name="Harrop T.W.R."/>
            <person name="Goldson S.G."/>
            <person name="Dearden P.K."/>
        </authorList>
    </citation>
    <scope>NUCLEOTIDE SEQUENCE</scope>
    <source>
        <strain evidence="3">Lincoln</strain>
        <tissue evidence="3">Whole body</tissue>
    </source>
</reference>
<protein>
    <recommendedName>
        <fullName evidence="2">Small ribosomal subunit protein uS2 C-terminal domain-containing protein</fullName>
    </recommendedName>
</protein>
<dbReference type="Proteomes" id="UP001168972">
    <property type="component" value="Unassembled WGS sequence"/>
</dbReference>
<dbReference type="EMBL" id="JAQQBR010001834">
    <property type="protein sequence ID" value="KAK0161890.1"/>
    <property type="molecule type" value="Genomic_DNA"/>
</dbReference>
<evidence type="ECO:0000256" key="1">
    <source>
        <dbReference type="SAM" id="MobiDB-lite"/>
    </source>
</evidence>
<gene>
    <name evidence="3" type="ORF">PV327_008293</name>
</gene>
<feature type="region of interest" description="Disordered" evidence="1">
    <location>
        <begin position="1"/>
        <end position="59"/>
    </location>
</feature>
<feature type="compositionally biased region" description="Low complexity" evidence="1">
    <location>
        <begin position="115"/>
        <end position="124"/>
    </location>
</feature>
<feature type="domain" description="Small ribosomal subunit protein uS2 C-terminal" evidence="2">
    <location>
        <begin position="29"/>
        <end position="127"/>
    </location>
</feature>
<feature type="compositionally biased region" description="Polar residues" evidence="1">
    <location>
        <begin position="96"/>
        <end position="114"/>
    </location>
</feature>
<feature type="compositionally biased region" description="Basic and acidic residues" evidence="1">
    <location>
        <begin position="27"/>
        <end position="36"/>
    </location>
</feature>
<proteinExistence type="predicted"/>
<organism evidence="3 4">
    <name type="scientific">Microctonus hyperodae</name>
    <name type="common">Parasitoid wasp</name>
    <dbReference type="NCBI Taxonomy" id="165561"/>
    <lineage>
        <taxon>Eukaryota</taxon>
        <taxon>Metazoa</taxon>
        <taxon>Ecdysozoa</taxon>
        <taxon>Arthropoda</taxon>
        <taxon>Hexapoda</taxon>
        <taxon>Insecta</taxon>
        <taxon>Pterygota</taxon>
        <taxon>Neoptera</taxon>
        <taxon>Endopterygota</taxon>
        <taxon>Hymenoptera</taxon>
        <taxon>Apocrita</taxon>
        <taxon>Ichneumonoidea</taxon>
        <taxon>Braconidae</taxon>
        <taxon>Euphorinae</taxon>
        <taxon>Microctonus</taxon>
    </lineage>
</organism>
<name>A0AA39KGW5_MICHY</name>
<reference evidence="3" key="1">
    <citation type="journal article" date="2023" name="bioRxiv">
        <title>Scaffold-level genome assemblies of two parasitoid biocontrol wasps reveal the parthenogenesis mechanism and an associated novel virus.</title>
        <authorList>
            <person name="Inwood S."/>
            <person name="Skelly J."/>
            <person name="Guhlin J."/>
            <person name="Harrop T."/>
            <person name="Goldson S."/>
            <person name="Dearden P."/>
        </authorList>
    </citation>
    <scope>NUCLEOTIDE SEQUENCE</scope>
    <source>
        <strain evidence="3">Lincoln</strain>
        <tissue evidence="3">Whole body</tissue>
    </source>
</reference>
<accession>A0AA39KGW5</accession>
<evidence type="ECO:0000313" key="3">
    <source>
        <dbReference type="EMBL" id="KAK0161890.1"/>
    </source>
</evidence>
<evidence type="ECO:0000259" key="2">
    <source>
        <dbReference type="Pfam" id="PF16122"/>
    </source>
</evidence>
<dbReference type="AlphaFoldDB" id="A0AA39KGW5"/>
<dbReference type="Pfam" id="PF16122">
    <property type="entry name" value="40S_SA_C"/>
    <property type="match status" value="1"/>
</dbReference>
<evidence type="ECO:0000313" key="4">
    <source>
        <dbReference type="Proteomes" id="UP001168972"/>
    </source>
</evidence>